<name>A0ABR0NNL4_GOSAR</name>
<dbReference type="Proteomes" id="UP001358586">
    <property type="component" value="Chromosome 9"/>
</dbReference>
<proteinExistence type="predicted"/>
<reference evidence="1 2" key="1">
    <citation type="submission" date="2023-03" db="EMBL/GenBank/DDBJ databases">
        <title>WGS of Gossypium arboreum.</title>
        <authorList>
            <person name="Yu D."/>
        </authorList>
    </citation>
    <scope>NUCLEOTIDE SEQUENCE [LARGE SCALE GENOMIC DNA]</scope>
    <source>
        <tissue evidence="1">Leaf</tissue>
    </source>
</reference>
<protein>
    <recommendedName>
        <fullName evidence="3">RNase H type-1 domain-containing protein</fullName>
    </recommendedName>
</protein>
<comment type="caution">
    <text evidence="1">The sequence shown here is derived from an EMBL/GenBank/DDBJ whole genome shotgun (WGS) entry which is preliminary data.</text>
</comment>
<evidence type="ECO:0008006" key="3">
    <source>
        <dbReference type="Google" id="ProtNLM"/>
    </source>
</evidence>
<evidence type="ECO:0000313" key="1">
    <source>
        <dbReference type="EMBL" id="KAK5802917.1"/>
    </source>
</evidence>
<organism evidence="1 2">
    <name type="scientific">Gossypium arboreum</name>
    <name type="common">Tree cotton</name>
    <name type="synonym">Gossypium nanking</name>
    <dbReference type="NCBI Taxonomy" id="29729"/>
    <lineage>
        <taxon>Eukaryota</taxon>
        <taxon>Viridiplantae</taxon>
        <taxon>Streptophyta</taxon>
        <taxon>Embryophyta</taxon>
        <taxon>Tracheophyta</taxon>
        <taxon>Spermatophyta</taxon>
        <taxon>Magnoliopsida</taxon>
        <taxon>eudicotyledons</taxon>
        <taxon>Gunneridae</taxon>
        <taxon>Pentapetalae</taxon>
        <taxon>rosids</taxon>
        <taxon>malvids</taxon>
        <taxon>Malvales</taxon>
        <taxon>Malvaceae</taxon>
        <taxon>Malvoideae</taxon>
        <taxon>Gossypium</taxon>
    </lineage>
</organism>
<gene>
    <name evidence="1" type="ORF">PVK06_030549</name>
</gene>
<dbReference type="EMBL" id="JARKNE010000009">
    <property type="protein sequence ID" value="KAK5802917.1"/>
    <property type="molecule type" value="Genomic_DNA"/>
</dbReference>
<evidence type="ECO:0000313" key="2">
    <source>
        <dbReference type="Proteomes" id="UP001358586"/>
    </source>
</evidence>
<keyword evidence="2" id="KW-1185">Reference proteome</keyword>
<accession>A0ABR0NNL4</accession>
<sequence>MYYRCCYFFAEEAKAWVGVVRDSSGTSVWCCSSFWAGYKDPMVAEGMAIREMENLEMLKEDKLLKSWRTSSSSSSSFVN</sequence>